<dbReference type="RefSeq" id="WP_057821265.1">
    <property type="nucleotide sequence ID" value="NZ_AZEC01000010.1"/>
</dbReference>
<keyword evidence="5" id="KW-1185">Reference proteome</keyword>
<evidence type="ECO:0000313" key="5">
    <source>
        <dbReference type="Proteomes" id="UP000051330"/>
    </source>
</evidence>
<dbReference type="GO" id="GO:0016757">
    <property type="term" value="F:glycosyltransferase activity"/>
    <property type="evidence" value="ECO:0007669"/>
    <property type="project" value="UniProtKB-KW"/>
</dbReference>
<dbReference type="AlphaFoldDB" id="A0A0R1N320"/>
<evidence type="ECO:0000256" key="2">
    <source>
        <dbReference type="ARBA" id="ARBA00022679"/>
    </source>
</evidence>
<dbReference type="STRING" id="1423792.FD09_GL000546"/>
<dbReference type="Pfam" id="PF00534">
    <property type="entry name" value="Glycos_transf_1"/>
    <property type="match status" value="1"/>
</dbReference>
<comment type="caution">
    <text evidence="4">The sequence shown here is derived from an EMBL/GenBank/DDBJ whole genome shotgun (WGS) entry which is preliminary data.</text>
</comment>
<evidence type="ECO:0000256" key="1">
    <source>
        <dbReference type="ARBA" id="ARBA00022676"/>
    </source>
</evidence>
<proteinExistence type="predicted"/>
<dbReference type="PANTHER" id="PTHR12526:SF629">
    <property type="entry name" value="TEICHURONIC ACID BIOSYNTHESIS GLYCOSYLTRANSFERASE TUAH-RELATED"/>
    <property type="match status" value="1"/>
</dbReference>
<dbReference type="PANTHER" id="PTHR12526">
    <property type="entry name" value="GLYCOSYLTRANSFERASE"/>
    <property type="match status" value="1"/>
</dbReference>
<gene>
    <name evidence="4" type="ORF">FD09_GL000546</name>
</gene>
<accession>A0A0R1N320</accession>
<dbReference type="SUPFAM" id="SSF53756">
    <property type="entry name" value="UDP-Glycosyltransferase/glycogen phosphorylase"/>
    <property type="match status" value="1"/>
</dbReference>
<organism evidence="4 5">
    <name type="scientific">Schleiferilactobacillus perolens DSM 12744</name>
    <dbReference type="NCBI Taxonomy" id="1423792"/>
    <lineage>
        <taxon>Bacteria</taxon>
        <taxon>Bacillati</taxon>
        <taxon>Bacillota</taxon>
        <taxon>Bacilli</taxon>
        <taxon>Lactobacillales</taxon>
        <taxon>Lactobacillaceae</taxon>
        <taxon>Schleiferilactobacillus</taxon>
    </lineage>
</organism>
<feature type="domain" description="Glycosyl transferase family 1" evidence="3">
    <location>
        <begin position="324"/>
        <end position="482"/>
    </location>
</feature>
<keyword evidence="2 4" id="KW-0808">Transferase</keyword>
<reference evidence="4 5" key="1">
    <citation type="journal article" date="2015" name="Genome Announc.">
        <title>Expanding the biotechnology potential of lactobacilli through comparative genomics of 213 strains and associated genera.</title>
        <authorList>
            <person name="Sun Z."/>
            <person name="Harris H.M."/>
            <person name="McCann A."/>
            <person name="Guo C."/>
            <person name="Argimon S."/>
            <person name="Zhang W."/>
            <person name="Yang X."/>
            <person name="Jeffery I.B."/>
            <person name="Cooney J.C."/>
            <person name="Kagawa T.F."/>
            <person name="Liu W."/>
            <person name="Song Y."/>
            <person name="Salvetti E."/>
            <person name="Wrobel A."/>
            <person name="Rasinkangas P."/>
            <person name="Parkhill J."/>
            <person name="Rea M.C."/>
            <person name="O'Sullivan O."/>
            <person name="Ritari J."/>
            <person name="Douillard F.P."/>
            <person name="Paul Ross R."/>
            <person name="Yang R."/>
            <person name="Briner A.E."/>
            <person name="Felis G.E."/>
            <person name="de Vos W.M."/>
            <person name="Barrangou R."/>
            <person name="Klaenhammer T.R."/>
            <person name="Caufield P.W."/>
            <person name="Cui Y."/>
            <person name="Zhang H."/>
            <person name="O'Toole P.W."/>
        </authorList>
    </citation>
    <scope>NUCLEOTIDE SEQUENCE [LARGE SCALE GENOMIC DNA]</scope>
    <source>
        <strain evidence="4 5">DSM 12744</strain>
    </source>
</reference>
<dbReference type="PATRIC" id="fig|1423792.3.peg.556"/>
<keyword evidence="1" id="KW-0328">Glycosyltransferase</keyword>
<evidence type="ECO:0000313" key="4">
    <source>
        <dbReference type="EMBL" id="KRL11938.1"/>
    </source>
</evidence>
<dbReference type="OrthoDB" id="570545at2"/>
<dbReference type="InterPro" id="IPR001296">
    <property type="entry name" value="Glyco_trans_1"/>
</dbReference>
<dbReference type="EMBL" id="AZEC01000010">
    <property type="protein sequence ID" value="KRL11938.1"/>
    <property type="molecule type" value="Genomic_DNA"/>
</dbReference>
<dbReference type="Gene3D" id="3.40.50.2000">
    <property type="entry name" value="Glycogen Phosphorylase B"/>
    <property type="match status" value="3"/>
</dbReference>
<name>A0A0R1N320_9LACO</name>
<evidence type="ECO:0000259" key="3">
    <source>
        <dbReference type="Pfam" id="PF00534"/>
    </source>
</evidence>
<sequence length="510" mass="57686">MNYFVTNTVGEQSSGIEHSEMKRLNLFLDHGVPAKVVTTNYYSRFHRNFAENGLSDETSLNMFDYFLGNLSVPIQENPAKAWLAKQDGEITDLGEETDNDKIKIHGWKVVNGNQQMLIREDVNDGQISSIVYGTIDNRVIHSEIYDDRGFLSQDNIMTSDGKLKEQHFFSHTGEEIINWRLKSSGVTQSIFLKYKDEQRIFMNNDGLKTFFLDEINTIAGGDSLIISDRYENTPALAKMTTPARRYVYIHNVHVNDPSNLNDPDLNFNYQYVLTNPRKFSGIIALTEHQKADIQNRFGKDINIVVIPGGTTTTPTPISIASRPRQHHLLAVARISPEKRLDLAVQVAAKVKEEIPDVILDVYGFVTDQRSGIVLNNTVKQLDMIGSVHFFQYTHDIQKVYDESVLAISTSRSEGLPLTMLEAESNGLPIMAFDIHYGPNEIINNGESGYLFKDGDVDSMAAEIIKIFKDPFLHQKLSNGAYEAAKKFSPENVWKQWLQIAKIDEKEPASK</sequence>
<dbReference type="Proteomes" id="UP000051330">
    <property type="component" value="Unassembled WGS sequence"/>
</dbReference>
<protein>
    <submittedName>
        <fullName evidence="4">Glycosyltransferase, group 1 family protein</fullName>
    </submittedName>
</protein>